<accession>A0A835YXS0</accession>
<evidence type="ECO:0000256" key="1">
    <source>
        <dbReference type="SAM" id="MobiDB-lite"/>
    </source>
</evidence>
<feature type="region of interest" description="Disordered" evidence="1">
    <location>
        <begin position="1"/>
        <end position="43"/>
    </location>
</feature>
<protein>
    <submittedName>
        <fullName evidence="2">Uncharacterized protein</fullName>
    </submittedName>
</protein>
<proteinExistence type="predicted"/>
<sequence>MASAAAEQDPQHRLEGSTKEEKSFNSKATDEDSADDDASSISADVSNSDDVAVELNAYIYLCCIDHDAKVDSHGQLEPFGLDINGNPNVPEGPTIAANGSSIQIDLGQADGNRRPVKVHEGFASYRHRSALLELTGPLSARAVLQAIANKIRHELLRQKLLEGMLARALDASSDFRLKALTRDAEEYWQQCGWDDAWFYSKTMPLLDAEPDPMTALTAPQLAQLNEYYERRDLNGGTQQLVAVRHVHGNNYEVEWSEMFA</sequence>
<keyword evidence="3" id="KW-1185">Reference proteome</keyword>
<dbReference type="Proteomes" id="UP000664859">
    <property type="component" value="Unassembled WGS sequence"/>
</dbReference>
<dbReference type="AlphaFoldDB" id="A0A835YXS0"/>
<evidence type="ECO:0000313" key="2">
    <source>
        <dbReference type="EMBL" id="KAG5179089.1"/>
    </source>
</evidence>
<gene>
    <name evidence="2" type="ORF">JKP88DRAFT_280648</name>
</gene>
<name>A0A835YXS0_9STRA</name>
<organism evidence="2 3">
    <name type="scientific">Tribonema minus</name>
    <dbReference type="NCBI Taxonomy" id="303371"/>
    <lineage>
        <taxon>Eukaryota</taxon>
        <taxon>Sar</taxon>
        <taxon>Stramenopiles</taxon>
        <taxon>Ochrophyta</taxon>
        <taxon>PX clade</taxon>
        <taxon>Xanthophyceae</taxon>
        <taxon>Tribonematales</taxon>
        <taxon>Tribonemataceae</taxon>
        <taxon>Tribonema</taxon>
    </lineage>
</organism>
<evidence type="ECO:0000313" key="3">
    <source>
        <dbReference type="Proteomes" id="UP000664859"/>
    </source>
</evidence>
<feature type="compositionally biased region" description="Basic and acidic residues" evidence="1">
    <location>
        <begin position="9"/>
        <end position="30"/>
    </location>
</feature>
<reference evidence="2" key="1">
    <citation type="submission" date="2021-02" db="EMBL/GenBank/DDBJ databases">
        <title>First Annotated Genome of the Yellow-green Alga Tribonema minus.</title>
        <authorList>
            <person name="Mahan K.M."/>
        </authorList>
    </citation>
    <scope>NUCLEOTIDE SEQUENCE</scope>
    <source>
        <strain evidence="2">UTEX B ZZ1240</strain>
    </source>
</reference>
<comment type="caution">
    <text evidence="2">The sequence shown here is derived from an EMBL/GenBank/DDBJ whole genome shotgun (WGS) entry which is preliminary data.</text>
</comment>
<dbReference type="EMBL" id="JAFCMP010000501">
    <property type="protein sequence ID" value="KAG5179089.1"/>
    <property type="molecule type" value="Genomic_DNA"/>
</dbReference>